<sequence>MLSSDLSRAILSQYAENRSYVRDLTEGREIEILKLLDLLDRTRQRWDDAKRDADALRAQLNSSERENEFVFLLIRNAEESFFLKDRFRYLSKLRGEVRVLREQLRDARAQIASLMSEKQGVELDLAEMERKFELVRELLKVRQYGFMHRCLYAS</sequence>
<reference evidence="3" key="1">
    <citation type="submission" date="2022-11" db="UniProtKB">
        <authorList>
            <consortium name="WormBaseParasite"/>
        </authorList>
    </citation>
    <scope>IDENTIFICATION</scope>
</reference>
<protein>
    <submittedName>
        <fullName evidence="3">Uncharacterized protein</fullName>
    </submittedName>
</protein>
<feature type="coiled-coil region" evidence="1">
    <location>
        <begin position="90"/>
        <end position="131"/>
    </location>
</feature>
<accession>A0A914RAS5</accession>
<organism evidence="2 3">
    <name type="scientific">Parascaris equorum</name>
    <name type="common">Equine roundworm</name>
    <dbReference type="NCBI Taxonomy" id="6256"/>
    <lineage>
        <taxon>Eukaryota</taxon>
        <taxon>Metazoa</taxon>
        <taxon>Ecdysozoa</taxon>
        <taxon>Nematoda</taxon>
        <taxon>Chromadorea</taxon>
        <taxon>Rhabditida</taxon>
        <taxon>Spirurina</taxon>
        <taxon>Ascaridomorpha</taxon>
        <taxon>Ascaridoidea</taxon>
        <taxon>Ascarididae</taxon>
        <taxon>Parascaris</taxon>
    </lineage>
</organism>
<dbReference type="AlphaFoldDB" id="A0A914RAS5"/>
<evidence type="ECO:0000256" key="1">
    <source>
        <dbReference type="SAM" id="Coils"/>
    </source>
</evidence>
<evidence type="ECO:0000313" key="2">
    <source>
        <dbReference type="Proteomes" id="UP000887564"/>
    </source>
</evidence>
<feature type="coiled-coil region" evidence="1">
    <location>
        <begin position="39"/>
        <end position="66"/>
    </location>
</feature>
<dbReference type="WBParaSite" id="PEQ_0000377601-mRNA-1">
    <property type="protein sequence ID" value="PEQ_0000377601-mRNA-1"/>
    <property type="gene ID" value="PEQ_0000377601"/>
</dbReference>
<proteinExistence type="predicted"/>
<dbReference type="Proteomes" id="UP000887564">
    <property type="component" value="Unplaced"/>
</dbReference>
<name>A0A914RAS5_PAREQ</name>
<evidence type="ECO:0000313" key="3">
    <source>
        <dbReference type="WBParaSite" id="PEQ_0000377601-mRNA-1"/>
    </source>
</evidence>
<keyword evidence="2" id="KW-1185">Reference proteome</keyword>
<keyword evidence="1" id="KW-0175">Coiled coil</keyword>